<feature type="compositionally biased region" description="Basic and acidic residues" evidence="1">
    <location>
        <begin position="252"/>
        <end position="279"/>
    </location>
</feature>
<proteinExistence type="predicted"/>
<feature type="region of interest" description="Disordered" evidence="1">
    <location>
        <begin position="180"/>
        <end position="331"/>
    </location>
</feature>
<dbReference type="AlphaFoldDB" id="A0A8T2TZR2"/>
<feature type="compositionally biased region" description="Basic and acidic residues" evidence="1">
    <location>
        <begin position="216"/>
        <end position="227"/>
    </location>
</feature>
<comment type="caution">
    <text evidence="2">The sequence shown here is derived from an EMBL/GenBank/DDBJ whole genome shotgun (WGS) entry which is preliminary data.</text>
</comment>
<evidence type="ECO:0000256" key="1">
    <source>
        <dbReference type="SAM" id="MobiDB-lite"/>
    </source>
</evidence>
<protein>
    <submittedName>
        <fullName evidence="2">Uncharacterized protein</fullName>
    </submittedName>
</protein>
<feature type="compositionally biased region" description="Basic and acidic residues" evidence="1">
    <location>
        <begin position="318"/>
        <end position="331"/>
    </location>
</feature>
<reference evidence="2" key="1">
    <citation type="submission" date="2021-08" db="EMBL/GenBank/DDBJ databases">
        <title>WGS assembly of Ceratopteris richardii.</title>
        <authorList>
            <person name="Marchant D.B."/>
            <person name="Chen G."/>
            <person name="Jenkins J."/>
            <person name="Shu S."/>
            <person name="Leebens-Mack J."/>
            <person name="Grimwood J."/>
            <person name="Schmutz J."/>
            <person name="Soltis P."/>
            <person name="Soltis D."/>
            <person name="Chen Z.-H."/>
        </authorList>
    </citation>
    <scope>NUCLEOTIDE SEQUENCE</scope>
    <source>
        <strain evidence="2">Whitten #5841</strain>
        <tissue evidence="2">Leaf</tissue>
    </source>
</reference>
<evidence type="ECO:0000313" key="3">
    <source>
        <dbReference type="Proteomes" id="UP000825935"/>
    </source>
</evidence>
<gene>
    <name evidence="2" type="ORF">KP509_11G078000</name>
</gene>
<name>A0A8T2TZR2_CERRI</name>
<organism evidence="2 3">
    <name type="scientific">Ceratopteris richardii</name>
    <name type="common">Triangle waterfern</name>
    <dbReference type="NCBI Taxonomy" id="49495"/>
    <lineage>
        <taxon>Eukaryota</taxon>
        <taxon>Viridiplantae</taxon>
        <taxon>Streptophyta</taxon>
        <taxon>Embryophyta</taxon>
        <taxon>Tracheophyta</taxon>
        <taxon>Polypodiopsida</taxon>
        <taxon>Polypodiidae</taxon>
        <taxon>Polypodiales</taxon>
        <taxon>Pteridineae</taxon>
        <taxon>Pteridaceae</taxon>
        <taxon>Parkerioideae</taxon>
        <taxon>Ceratopteris</taxon>
    </lineage>
</organism>
<feature type="compositionally biased region" description="Basic and acidic residues" evidence="1">
    <location>
        <begin position="286"/>
        <end position="302"/>
    </location>
</feature>
<dbReference type="Proteomes" id="UP000825935">
    <property type="component" value="Chromosome 11"/>
</dbReference>
<dbReference type="EMBL" id="CM035416">
    <property type="protein sequence ID" value="KAH7425929.1"/>
    <property type="molecule type" value="Genomic_DNA"/>
</dbReference>
<keyword evidence="3" id="KW-1185">Reference proteome</keyword>
<evidence type="ECO:0000313" key="2">
    <source>
        <dbReference type="EMBL" id="KAH7425929.1"/>
    </source>
</evidence>
<feature type="compositionally biased region" description="Basic and acidic residues" evidence="1">
    <location>
        <begin position="192"/>
        <end position="208"/>
    </location>
</feature>
<feature type="compositionally biased region" description="Polar residues" evidence="1">
    <location>
        <begin position="182"/>
        <end position="191"/>
    </location>
</feature>
<sequence length="331" mass="38149">MLQDGFNLQLSKPQNMRMGEYENPIAYKDDFDQELLIWLAGISQFECYMMHIDSKKGKTNNYLDVGILEDESNSELVPTIEVRHSRKKVEALRVELQCRCHGLEMMMEKEPNLREMDVRVELEEVHPNMEGKAKEVLANGACILLRNQKRMQMEKSQMVKVGFAEEEKVVSELVDLYIRGRNPSNDGTLSSKGHDQGYHPKKMGRQEGHLPSSTSKAHDFMSRDMRREGHKGKGRSGREKWCIDNDGSSEETSDRKRDLLEGRDKGNQNACEKRTSRHEGLKRKHTLDNELERGTISKESHAKGVSNYGSRLKKSRPTRAERCRDNHFEAL</sequence>
<accession>A0A8T2TZR2</accession>